<organism evidence="2">
    <name type="scientific">uncultured Microbacterium sp</name>
    <dbReference type="NCBI Taxonomy" id="191216"/>
    <lineage>
        <taxon>Bacteria</taxon>
        <taxon>Bacillati</taxon>
        <taxon>Actinomycetota</taxon>
        <taxon>Actinomycetes</taxon>
        <taxon>Micrococcales</taxon>
        <taxon>Microbacteriaceae</taxon>
        <taxon>Microbacterium</taxon>
        <taxon>environmental samples</taxon>
    </lineage>
</organism>
<sequence length="51" mass="5612">MSAPASMSRLVRVPGGATRIDRDTTGTMSRPVRVVGIRTRTSRDTRRAAQR</sequence>
<reference evidence="2" key="1">
    <citation type="submission" date="2016-03" db="EMBL/GenBank/DDBJ databases">
        <authorList>
            <person name="Ploux O."/>
        </authorList>
    </citation>
    <scope>NUCLEOTIDE SEQUENCE</scope>
    <source>
        <strain evidence="2">UC1</strain>
    </source>
</reference>
<gene>
    <name evidence="2" type="ORF">MIPYR_20485</name>
</gene>
<proteinExistence type="predicted"/>
<evidence type="ECO:0000313" key="2">
    <source>
        <dbReference type="EMBL" id="SBS72227.1"/>
    </source>
</evidence>
<feature type="region of interest" description="Disordered" evidence="1">
    <location>
        <begin position="1"/>
        <end position="29"/>
    </location>
</feature>
<accession>A0A1Y5P0N6</accession>
<evidence type="ECO:0000256" key="1">
    <source>
        <dbReference type="SAM" id="MobiDB-lite"/>
    </source>
</evidence>
<dbReference type="RefSeq" id="WP_295575423.1">
    <property type="nucleotide sequence ID" value="NZ_FLQR01000006.1"/>
</dbReference>
<name>A0A1Y5P0N6_9MICO</name>
<protein>
    <submittedName>
        <fullName evidence="2">Uncharacterized protein</fullName>
    </submittedName>
</protein>
<dbReference type="EMBL" id="FLQR01000006">
    <property type="protein sequence ID" value="SBS72227.1"/>
    <property type="molecule type" value="Genomic_DNA"/>
</dbReference>
<dbReference type="AlphaFoldDB" id="A0A1Y5P0N6"/>